<comment type="caution">
    <text evidence="8">The sequence shown here is derived from an EMBL/GenBank/DDBJ whole genome shotgun (WGS) entry which is preliminary data.</text>
</comment>
<dbReference type="SUPFAM" id="SSF52172">
    <property type="entry name" value="CheY-like"/>
    <property type="match status" value="1"/>
</dbReference>
<dbReference type="InterPro" id="IPR001789">
    <property type="entry name" value="Sig_transdc_resp-reg_receiver"/>
</dbReference>
<dbReference type="InterPro" id="IPR011006">
    <property type="entry name" value="CheY-like_superfamily"/>
</dbReference>
<evidence type="ECO:0000256" key="5">
    <source>
        <dbReference type="PROSITE-ProRule" id="PRU00169"/>
    </source>
</evidence>
<dbReference type="GO" id="GO:0000156">
    <property type="term" value="F:phosphorelay response regulator activity"/>
    <property type="evidence" value="ECO:0007669"/>
    <property type="project" value="InterPro"/>
</dbReference>
<dbReference type="Gene3D" id="2.40.50.1020">
    <property type="entry name" value="LytTr DNA-binding domain"/>
    <property type="match status" value="1"/>
</dbReference>
<dbReference type="InterPro" id="IPR007492">
    <property type="entry name" value="LytTR_DNA-bd_dom"/>
</dbReference>
<comment type="function">
    <text evidence="4">Required for high-level post-exponential phase expression of a series of secreted proteins.</text>
</comment>
<dbReference type="Pfam" id="PF00072">
    <property type="entry name" value="Response_reg"/>
    <property type="match status" value="1"/>
</dbReference>
<evidence type="ECO:0000256" key="4">
    <source>
        <dbReference type="ARBA" id="ARBA00037164"/>
    </source>
</evidence>
<reference evidence="8" key="1">
    <citation type="submission" date="2020-11" db="EMBL/GenBank/DDBJ databases">
        <title>Multidrug resistant novel bacterium Savagea serpentis sp. nov., isolated from the scats of a vine snake (Ahaetulla nasuta).</title>
        <authorList>
            <person name="Venkata Ramana V."/>
            <person name="Vikas Patil S."/>
            <person name="Yogita Lugani V."/>
        </authorList>
    </citation>
    <scope>NUCLEOTIDE SEQUENCE</scope>
    <source>
        <strain evidence="8">SN6</strain>
    </source>
</reference>
<dbReference type="PROSITE" id="PS50110">
    <property type="entry name" value="RESPONSE_REGULATORY"/>
    <property type="match status" value="1"/>
</dbReference>
<keyword evidence="2" id="KW-0902">Two-component regulatory system</keyword>
<accession>A0A8J7G5L6</accession>
<name>A0A8J7G5L6_9BACL</name>
<dbReference type="PROSITE" id="PS50930">
    <property type="entry name" value="HTH_LYTTR"/>
    <property type="match status" value="1"/>
</dbReference>
<evidence type="ECO:0000313" key="9">
    <source>
        <dbReference type="Proteomes" id="UP000622653"/>
    </source>
</evidence>
<dbReference type="Pfam" id="PF04397">
    <property type="entry name" value="LytTR"/>
    <property type="match status" value="1"/>
</dbReference>
<evidence type="ECO:0000259" key="6">
    <source>
        <dbReference type="PROSITE" id="PS50110"/>
    </source>
</evidence>
<dbReference type="AlphaFoldDB" id="A0A8J7G5L6"/>
<evidence type="ECO:0000259" key="7">
    <source>
        <dbReference type="PROSITE" id="PS50930"/>
    </source>
</evidence>
<organism evidence="8 9">
    <name type="scientific">Savagea serpentis</name>
    <dbReference type="NCBI Taxonomy" id="2785297"/>
    <lineage>
        <taxon>Bacteria</taxon>
        <taxon>Bacillati</taxon>
        <taxon>Bacillota</taxon>
        <taxon>Bacilli</taxon>
        <taxon>Bacillales</taxon>
        <taxon>Caryophanaceae</taxon>
        <taxon>Savagea</taxon>
    </lineage>
</organism>
<dbReference type="SMART" id="SM00850">
    <property type="entry name" value="LytTR"/>
    <property type="match status" value="1"/>
</dbReference>
<dbReference type="PANTHER" id="PTHR37299">
    <property type="entry name" value="TRANSCRIPTIONAL REGULATOR-RELATED"/>
    <property type="match status" value="1"/>
</dbReference>
<dbReference type="SMART" id="SM00448">
    <property type="entry name" value="REC"/>
    <property type="match status" value="1"/>
</dbReference>
<dbReference type="RefSeq" id="WP_194563282.1">
    <property type="nucleotide sequence ID" value="NZ_JADKPV010000005.1"/>
</dbReference>
<dbReference type="GO" id="GO:0003677">
    <property type="term" value="F:DNA binding"/>
    <property type="evidence" value="ECO:0007669"/>
    <property type="project" value="InterPro"/>
</dbReference>
<dbReference type="PANTHER" id="PTHR37299:SF3">
    <property type="entry name" value="STAGE 0 SPORULATION PROTEIN A HOMOLOG"/>
    <property type="match status" value="1"/>
</dbReference>
<keyword evidence="3" id="KW-0010">Activator</keyword>
<keyword evidence="9" id="KW-1185">Reference proteome</keyword>
<gene>
    <name evidence="8" type="ORF">IRY55_10555</name>
</gene>
<proteinExistence type="predicted"/>
<feature type="domain" description="Response regulatory" evidence="6">
    <location>
        <begin position="2"/>
        <end position="124"/>
    </location>
</feature>
<evidence type="ECO:0000256" key="3">
    <source>
        <dbReference type="ARBA" id="ARBA00023159"/>
    </source>
</evidence>
<evidence type="ECO:0000313" key="8">
    <source>
        <dbReference type="EMBL" id="MBF4501807.1"/>
    </source>
</evidence>
<dbReference type="EMBL" id="JADKPV010000005">
    <property type="protein sequence ID" value="MBF4501807.1"/>
    <property type="molecule type" value="Genomic_DNA"/>
</dbReference>
<dbReference type="Gene3D" id="3.40.50.2300">
    <property type="match status" value="1"/>
</dbReference>
<dbReference type="InterPro" id="IPR046947">
    <property type="entry name" value="LytR-like"/>
</dbReference>
<keyword evidence="5" id="KW-0597">Phosphoprotein</keyword>
<sequence>MEIVICEDHVTQLKAITEVIQKYALIEDNGIHIALATTNPNEVLAYAQNHKVDCYFFDIDLGHEMTGMQLSSEIRKLDPICSIVFMTTHSEMAFLTFTYKVAALDFIIKDEVNAWENKVLDVLKEAHKRYLQIGNDADVNVVQIKMGSRIRNIDHDAIYFFEASPNPHKLVLHLHNEQIEFPGRLKDYENLSEYFYRCHKGCIVNVKHIEEIDTSERLLTMANGSTCVASSRLLRGLLKKFQSKI</sequence>
<keyword evidence="1" id="KW-0963">Cytoplasm</keyword>
<protein>
    <submittedName>
        <fullName evidence="8">Response regulator transcription factor</fullName>
    </submittedName>
</protein>
<dbReference type="Proteomes" id="UP000622653">
    <property type="component" value="Unassembled WGS sequence"/>
</dbReference>
<evidence type="ECO:0000256" key="2">
    <source>
        <dbReference type="ARBA" id="ARBA00023012"/>
    </source>
</evidence>
<feature type="domain" description="HTH LytTR-type" evidence="7">
    <location>
        <begin position="142"/>
        <end position="243"/>
    </location>
</feature>
<feature type="modified residue" description="4-aspartylphosphate" evidence="5">
    <location>
        <position position="58"/>
    </location>
</feature>
<evidence type="ECO:0000256" key="1">
    <source>
        <dbReference type="ARBA" id="ARBA00022490"/>
    </source>
</evidence>